<feature type="compositionally biased region" description="Basic and acidic residues" evidence="1">
    <location>
        <begin position="9"/>
        <end position="26"/>
    </location>
</feature>
<dbReference type="AlphaFoldDB" id="A0A6U4MAR9"/>
<dbReference type="EMBL" id="HBFX01000995">
    <property type="protein sequence ID" value="CAD8946073.1"/>
    <property type="molecule type" value="Transcribed_RNA"/>
</dbReference>
<name>A0A6U4MAR9_HEMAN</name>
<organism evidence="2">
    <name type="scientific">Hemiselmis andersenii</name>
    <name type="common">Cryptophyte alga</name>
    <dbReference type="NCBI Taxonomy" id="464988"/>
    <lineage>
        <taxon>Eukaryota</taxon>
        <taxon>Cryptophyceae</taxon>
        <taxon>Cryptomonadales</taxon>
        <taxon>Hemiselmidaceae</taxon>
        <taxon>Hemiselmis</taxon>
    </lineage>
</organism>
<gene>
    <name evidence="2" type="ORF">HAND00432_LOCUS590</name>
</gene>
<evidence type="ECO:0000256" key="1">
    <source>
        <dbReference type="SAM" id="MobiDB-lite"/>
    </source>
</evidence>
<sequence length="127" mass="13532">MGGTLSMAREQEKRQIKKKEEADKMKLSQPGGYHVNKANTSPPLLILDTRSFSHTSHSISECAGRVRSPDSEAVRQPTGPRAPSVGPIEGGRSGMVAMEGGEGRGGLLTSKSPPPFTRWGRPVATPP</sequence>
<feature type="region of interest" description="Disordered" evidence="1">
    <location>
        <begin position="59"/>
        <end position="127"/>
    </location>
</feature>
<proteinExistence type="predicted"/>
<evidence type="ECO:0000313" key="2">
    <source>
        <dbReference type="EMBL" id="CAD8946073.1"/>
    </source>
</evidence>
<feature type="region of interest" description="Disordered" evidence="1">
    <location>
        <begin position="1"/>
        <end position="40"/>
    </location>
</feature>
<accession>A0A6U4MAR9</accession>
<protein>
    <submittedName>
        <fullName evidence="2">Uncharacterized protein</fullName>
    </submittedName>
</protein>
<reference evidence="2" key="1">
    <citation type="submission" date="2021-01" db="EMBL/GenBank/DDBJ databases">
        <authorList>
            <person name="Corre E."/>
            <person name="Pelletier E."/>
            <person name="Niang G."/>
            <person name="Scheremetjew M."/>
            <person name="Finn R."/>
            <person name="Kale V."/>
            <person name="Holt S."/>
            <person name="Cochrane G."/>
            <person name="Meng A."/>
            <person name="Brown T."/>
            <person name="Cohen L."/>
        </authorList>
    </citation>
    <scope>NUCLEOTIDE SEQUENCE</scope>
    <source>
        <strain evidence="2">CCMP644</strain>
    </source>
</reference>